<sequence length="68" mass="8179">MIKSLLQHEYNEMGLAFFILSMYVLFLYYLLQYNDHSWKNQRAILSNQKQKNVSSLSREKEQNDVTSM</sequence>
<feature type="transmembrane region" description="Helical" evidence="1">
    <location>
        <begin position="13"/>
        <end position="31"/>
    </location>
</feature>
<dbReference type="EMBL" id="LVWB01000012">
    <property type="protein sequence ID" value="ONI58919.1"/>
    <property type="molecule type" value="Genomic_DNA"/>
</dbReference>
<keyword evidence="1" id="KW-0812">Transmembrane</keyword>
<organism evidence="2 3">
    <name type="scientific">Candidatus Liberibacter solanacearum</name>
    <dbReference type="NCBI Taxonomy" id="556287"/>
    <lineage>
        <taxon>Bacteria</taxon>
        <taxon>Pseudomonadati</taxon>
        <taxon>Pseudomonadota</taxon>
        <taxon>Alphaproteobacteria</taxon>
        <taxon>Hyphomicrobiales</taxon>
        <taxon>Rhizobiaceae</taxon>
        <taxon>Liberibacter</taxon>
    </lineage>
</organism>
<protein>
    <submittedName>
        <fullName evidence="2">Uncharacterized protein</fullName>
    </submittedName>
</protein>
<accession>A0A1V2N7L7</accession>
<name>A0A1V2N7L7_9HYPH</name>
<evidence type="ECO:0000256" key="1">
    <source>
        <dbReference type="SAM" id="Phobius"/>
    </source>
</evidence>
<gene>
    <name evidence="2" type="ORF">AYO25_03705</name>
</gene>
<keyword evidence="1" id="KW-1133">Transmembrane helix</keyword>
<dbReference type="Proteomes" id="UP000189542">
    <property type="component" value="Unassembled WGS sequence"/>
</dbReference>
<evidence type="ECO:0000313" key="3">
    <source>
        <dbReference type="Proteomes" id="UP000189542"/>
    </source>
</evidence>
<keyword evidence="1" id="KW-0472">Membrane</keyword>
<proteinExistence type="predicted"/>
<dbReference type="AlphaFoldDB" id="A0A1V2N7L7"/>
<reference evidence="2 3" key="1">
    <citation type="journal article" date="2017" name="PLoS ONE">
        <title>Genomic sequence of 'Candidatus Liberibacter solanacearum' haplotype C and its comparison with haplotype A and B genomes.</title>
        <authorList>
            <person name="Wang J."/>
            <person name="Haapalainen M."/>
            <person name="Schott T."/>
            <person name="Thompson S.M."/>
            <person name="Smith G.R."/>
            <person name="Nissinen A.I."/>
            <person name="Pirhonen M."/>
        </authorList>
    </citation>
    <scope>NUCLEOTIDE SEQUENCE [LARGE SCALE GENOMIC DNA]</scope>
    <source>
        <strain evidence="2 3">FIN111</strain>
    </source>
</reference>
<comment type="caution">
    <text evidence="2">The sequence shown here is derived from an EMBL/GenBank/DDBJ whole genome shotgun (WGS) entry which is preliminary data.</text>
</comment>
<evidence type="ECO:0000313" key="2">
    <source>
        <dbReference type="EMBL" id="ONI58919.1"/>
    </source>
</evidence>